<dbReference type="SUPFAM" id="SSF53098">
    <property type="entry name" value="Ribonuclease H-like"/>
    <property type="match status" value="1"/>
</dbReference>
<keyword evidence="2" id="KW-1185">Reference proteome</keyword>
<dbReference type="EMBL" id="JAINUG010000089">
    <property type="protein sequence ID" value="KAJ8398570.1"/>
    <property type="molecule type" value="Genomic_DNA"/>
</dbReference>
<dbReference type="Gene3D" id="3.30.420.10">
    <property type="entry name" value="Ribonuclease H-like superfamily/Ribonuclease H"/>
    <property type="match status" value="1"/>
</dbReference>
<gene>
    <name evidence="1" type="ORF">AAFF_G00420980</name>
</gene>
<dbReference type="Proteomes" id="UP001221898">
    <property type="component" value="Unassembled WGS sequence"/>
</dbReference>
<sequence>MEKLGIVRRSNSPWASPLHMVPKSGGGSSTRHHPDRYRFPAQDFSARLAGKTVFSRWTLSGDIIRTTTPSSTRTVERCLTLSTASHTLGKRHHRGLSPKCRFDVNVIGVVGGGGRALGVRLHHLTAFHPQANGLCEHFHRSMKAAPRASLKGDSWTGPSPMGIAGPACCPKEDLQSSSAVLKFTLH</sequence>
<protein>
    <submittedName>
        <fullName evidence="1">Uncharacterized protein</fullName>
    </submittedName>
</protein>
<evidence type="ECO:0000313" key="1">
    <source>
        <dbReference type="EMBL" id="KAJ8398570.1"/>
    </source>
</evidence>
<comment type="caution">
    <text evidence="1">The sequence shown here is derived from an EMBL/GenBank/DDBJ whole genome shotgun (WGS) entry which is preliminary data.</text>
</comment>
<organism evidence="1 2">
    <name type="scientific">Aldrovandia affinis</name>
    <dbReference type="NCBI Taxonomy" id="143900"/>
    <lineage>
        <taxon>Eukaryota</taxon>
        <taxon>Metazoa</taxon>
        <taxon>Chordata</taxon>
        <taxon>Craniata</taxon>
        <taxon>Vertebrata</taxon>
        <taxon>Euteleostomi</taxon>
        <taxon>Actinopterygii</taxon>
        <taxon>Neopterygii</taxon>
        <taxon>Teleostei</taxon>
        <taxon>Notacanthiformes</taxon>
        <taxon>Halosauridae</taxon>
        <taxon>Aldrovandia</taxon>
    </lineage>
</organism>
<dbReference type="InterPro" id="IPR036397">
    <property type="entry name" value="RNaseH_sf"/>
</dbReference>
<dbReference type="Gene3D" id="3.10.10.10">
    <property type="entry name" value="HIV Type 1 Reverse Transcriptase, subunit A, domain 1"/>
    <property type="match status" value="1"/>
</dbReference>
<dbReference type="GO" id="GO:0003676">
    <property type="term" value="F:nucleic acid binding"/>
    <property type="evidence" value="ECO:0007669"/>
    <property type="project" value="InterPro"/>
</dbReference>
<dbReference type="AlphaFoldDB" id="A0AAD7S9T5"/>
<evidence type="ECO:0000313" key="2">
    <source>
        <dbReference type="Proteomes" id="UP001221898"/>
    </source>
</evidence>
<dbReference type="InterPro" id="IPR012337">
    <property type="entry name" value="RNaseH-like_sf"/>
</dbReference>
<name>A0AAD7S9T5_9TELE</name>
<reference evidence="1" key="1">
    <citation type="journal article" date="2023" name="Science">
        <title>Genome structures resolve the early diversification of teleost fishes.</title>
        <authorList>
            <person name="Parey E."/>
            <person name="Louis A."/>
            <person name="Montfort J."/>
            <person name="Bouchez O."/>
            <person name="Roques C."/>
            <person name="Iampietro C."/>
            <person name="Lluch J."/>
            <person name="Castinel A."/>
            <person name="Donnadieu C."/>
            <person name="Desvignes T."/>
            <person name="Floi Bucao C."/>
            <person name="Jouanno E."/>
            <person name="Wen M."/>
            <person name="Mejri S."/>
            <person name="Dirks R."/>
            <person name="Jansen H."/>
            <person name="Henkel C."/>
            <person name="Chen W.J."/>
            <person name="Zahm M."/>
            <person name="Cabau C."/>
            <person name="Klopp C."/>
            <person name="Thompson A.W."/>
            <person name="Robinson-Rechavi M."/>
            <person name="Braasch I."/>
            <person name="Lecointre G."/>
            <person name="Bobe J."/>
            <person name="Postlethwait J.H."/>
            <person name="Berthelot C."/>
            <person name="Roest Crollius H."/>
            <person name="Guiguen Y."/>
        </authorList>
    </citation>
    <scope>NUCLEOTIDE SEQUENCE</scope>
    <source>
        <tissue evidence="1">Blood</tissue>
    </source>
</reference>
<accession>A0AAD7S9T5</accession>
<proteinExistence type="predicted"/>